<keyword evidence="1" id="KW-0732">Signal</keyword>
<feature type="signal peptide" evidence="1">
    <location>
        <begin position="1"/>
        <end position="19"/>
    </location>
</feature>
<reference evidence="2" key="1">
    <citation type="journal article" date="2009" name="Nature">
        <title>The Schistosoma japonicum genome reveals features of host-parasite interplay.</title>
        <authorList>
            <person name="Liu F."/>
            <person name="Zhou Y."/>
            <person name="Wang Z.Q."/>
            <person name="Lu G."/>
            <person name="Zheng H."/>
            <person name="Brindley P.J."/>
            <person name="McManus D.P."/>
            <person name="Blair D."/>
            <person name="Zhang Q.H."/>
            <person name="Zhong Y."/>
            <person name="Wang S."/>
            <person name="Han Z.G."/>
            <person name="Chen Z."/>
        </authorList>
    </citation>
    <scope>NUCLEOTIDE SEQUENCE</scope>
    <source>
        <strain evidence="2">Anhui</strain>
    </source>
</reference>
<evidence type="ECO:0000313" key="2">
    <source>
        <dbReference type="EMBL" id="CAX70403.1"/>
    </source>
</evidence>
<reference evidence="2" key="2">
    <citation type="submission" date="2009-03" db="EMBL/GenBank/DDBJ databases">
        <authorList>
            <person name="Gang L."/>
        </authorList>
    </citation>
    <scope>NUCLEOTIDE SEQUENCE</scope>
    <source>
        <strain evidence="2">Anhui</strain>
    </source>
</reference>
<dbReference type="EMBL" id="FN314670">
    <property type="protein sequence ID" value="CAX70403.1"/>
    <property type="molecule type" value="mRNA"/>
</dbReference>
<proteinExistence type="evidence at transcript level"/>
<organism evidence="2">
    <name type="scientific">Schistosoma japonicum</name>
    <name type="common">Blood fluke</name>
    <dbReference type="NCBI Taxonomy" id="6182"/>
    <lineage>
        <taxon>Eukaryota</taxon>
        <taxon>Metazoa</taxon>
        <taxon>Spiralia</taxon>
        <taxon>Lophotrochozoa</taxon>
        <taxon>Platyhelminthes</taxon>
        <taxon>Trematoda</taxon>
        <taxon>Digenea</taxon>
        <taxon>Strigeidida</taxon>
        <taxon>Schistosomatoidea</taxon>
        <taxon>Schistosomatidae</taxon>
        <taxon>Schistosoma</taxon>
    </lineage>
</organism>
<evidence type="ECO:0000256" key="1">
    <source>
        <dbReference type="SAM" id="SignalP"/>
    </source>
</evidence>
<name>C1L6S5_SCHJA</name>
<feature type="chain" id="PRO_5002909866" evidence="1">
    <location>
        <begin position="20"/>
        <end position="63"/>
    </location>
</feature>
<dbReference type="AlphaFoldDB" id="C1L6S5"/>
<sequence length="63" mass="7152">MLTYVGVLLGCLFLPFVQMVTLEQALTEPDKYIRYETGEFNIGNVGLIVIVSKTLGYHHRRHG</sequence>
<protein>
    <submittedName>
        <fullName evidence="2">Uncharacterized protein</fullName>
    </submittedName>
</protein>
<accession>C1L6S5</accession>